<evidence type="ECO:0000259" key="10">
    <source>
        <dbReference type="Pfam" id="PF07034"/>
    </source>
</evidence>
<dbReference type="Pfam" id="PF07034">
    <property type="entry name" value="ORC3_N"/>
    <property type="match status" value="1"/>
</dbReference>
<reference evidence="13 14" key="1">
    <citation type="journal article" date="2018" name="G3 (Bethesda)">
        <title>Phylogenetic and Phylogenomic Definition of Rhizopus Species.</title>
        <authorList>
            <person name="Gryganskyi A.P."/>
            <person name="Golan J."/>
            <person name="Dolatabadi S."/>
            <person name="Mondo S."/>
            <person name="Robb S."/>
            <person name="Idnurm A."/>
            <person name="Muszewska A."/>
            <person name="Steczkiewicz K."/>
            <person name="Masonjones S."/>
            <person name="Liao H.L."/>
            <person name="Gajdeczka M.T."/>
            <person name="Anike F."/>
            <person name="Vuek A."/>
            <person name="Anishchenko I.M."/>
            <person name="Voigt K."/>
            <person name="de Hoog G.S."/>
            <person name="Smith M.E."/>
            <person name="Heitman J."/>
            <person name="Vilgalys R."/>
            <person name="Stajich J.E."/>
        </authorList>
    </citation>
    <scope>NUCLEOTIDE SEQUENCE [LARGE SCALE GENOMIC DNA]</scope>
    <source>
        <strain evidence="13 14">LSU 92-RS-03</strain>
    </source>
</reference>
<dbReference type="InterPro" id="IPR020795">
    <property type="entry name" value="ORC3"/>
</dbReference>
<organism evidence="13 14">
    <name type="scientific">Rhizopus stolonifer</name>
    <name type="common">Rhizopus nigricans</name>
    <dbReference type="NCBI Taxonomy" id="4846"/>
    <lineage>
        <taxon>Eukaryota</taxon>
        <taxon>Fungi</taxon>
        <taxon>Fungi incertae sedis</taxon>
        <taxon>Mucoromycota</taxon>
        <taxon>Mucoromycotina</taxon>
        <taxon>Mucoromycetes</taxon>
        <taxon>Mucorales</taxon>
        <taxon>Mucorineae</taxon>
        <taxon>Rhizopodaceae</taxon>
        <taxon>Rhizopus</taxon>
    </lineage>
</organism>
<evidence type="ECO:0000256" key="9">
    <source>
        <dbReference type="ARBA" id="ARBA00045241"/>
    </source>
</evidence>
<sequence>QEEDQEIMFGGFQRLLNGNETQETLVYRKESFKEAWNEMDTIMNDILMDMNQKTIRDIRQFVDKAHEVKERMISLPFHEIPTALVFAGINTPDHSAQFAHIASDLKQTERNFVSLIQAKDCSTVKNMIKVMIERFMENTNEEMDPVIEDEEDEQPSYQVGSSIAKESKALPFDMQLLEGWYNHKSNKLRPNLVVILQDFEAFEPSVLQDFFVICSEYQASLPIVCIMGIATSTEILHQSLTKYTIGLLRIERFKLENSDVWFNRVFEKIFLDGTDTLKFGPLPYKFLLDHFYLYDFSIAKVSASLKYALMHHFYGNPLSVFLPLMRLDQEQMEIRQKEQWTDKMLNAHHVAHIRMLPSFKAYIESLATVEPKRALLLLKDDEELLIHEVPRLLTEMKQYQHQFTLGIQLVQLLQSQFPSFTSLKKSKRMILLEALESKEGFVERSQLIKVLVSLLRKIDLAHVTRISKELRILFRNEAEVISKLDEWETRAMELIDKSEKEKNGVEGMILSNAEDMHGRHTATAQKAQAESMEYIKKLGTESSKLAFEIADWCNDYLGCWLQPFAKRPLHEIVYYTSSRLLEKSFASQPRATVQTALTQPQHYLNCNCCQDNSTDQLNVTEPDSCILYKLYLECGRMINLYDWFIAFSSIIKKEQRPQKKELGEDEAQ</sequence>
<dbReference type="Proteomes" id="UP000253551">
    <property type="component" value="Unassembled WGS sequence"/>
</dbReference>
<evidence type="ECO:0000256" key="2">
    <source>
        <dbReference type="ARBA" id="ARBA00010977"/>
    </source>
</evidence>
<comment type="subcellular location">
    <subcellularLocation>
        <location evidence="1">Nucleus</location>
    </subcellularLocation>
</comment>
<evidence type="ECO:0000256" key="8">
    <source>
        <dbReference type="ARBA" id="ARBA00026084"/>
    </source>
</evidence>
<dbReference type="Pfam" id="PF18137">
    <property type="entry name" value="WHD_ORC"/>
    <property type="match status" value="1"/>
</dbReference>
<comment type="function">
    <text evidence="9">Component of the origin recognition complex (ORC) that binds origins of replication. DNA-binding is ATP-dependent. The specific DNA sequences that define origins of replication have not been identified yet. ORC is required to assemble the pre-replication complex necessary to initiate DNA replication. Binds histone H3 and H4 trimethylation marks H3K9me3, H3K27me3 and H4K20me3.</text>
</comment>
<dbReference type="Pfam" id="PF19675">
    <property type="entry name" value="ORC3_ins"/>
    <property type="match status" value="1"/>
</dbReference>
<keyword evidence="14" id="KW-1185">Reference proteome</keyword>
<dbReference type="InterPro" id="IPR045667">
    <property type="entry name" value="ORC3_N"/>
</dbReference>
<accession>A0A367J3Z8</accession>
<keyword evidence="6" id="KW-0238">DNA-binding</keyword>
<evidence type="ECO:0000259" key="12">
    <source>
        <dbReference type="Pfam" id="PF19675"/>
    </source>
</evidence>
<dbReference type="GO" id="GO:0031261">
    <property type="term" value="C:DNA replication preinitiation complex"/>
    <property type="evidence" value="ECO:0007669"/>
    <property type="project" value="TreeGrafter"/>
</dbReference>
<keyword evidence="4" id="KW-0597">Phosphoprotein</keyword>
<evidence type="ECO:0000313" key="13">
    <source>
        <dbReference type="EMBL" id="RCH84657.1"/>
    </source>
</evidence>
<name>A0A367J3Z8_RHIST</name>
<proteinExistence type="inferred from homology"/>
<evidence type="ECO:0000256" key="1">
    <source>
        <dbReference type="ARBA" id="ARBA00004123"/>
    </source>
</evidence>
<dbReference type="EMBL" id="PJQM01004382">
    <property type="protein sequence ID" value="RCH84657.1"/>
    <property type="molecule type" value="Genomic_DNA"/>
</dbReference>
<dbReference type="PANTHER" id="PTHR12748">
    <property type="entry name" value="ORIGIN RECOGNITION COMPLEX SUBUNIT 3"/>
    <property type="match status" value="1"/>
</dbReference>
<evidence type="ECO:0000313" key="14">
    <source>
        <dbReference type="Proteomes" id="UP000253551"/>
    </source>
</evidence>
<dbReference type="CDD" id="cd20704">
    <property type="entry name" value="Orc3"/>
    <property type="match status" value="2"/>
</dbReference>
<feature type="domain" description="Origin recognition complex subunit 3 N-terminal" evidence="10">
    <location>
        <begin position="12"/>
        <end position="321"/>
    </location>
</feature>
<keyword evidence="7" id="KW-0539">Nucleus</keyword>
<evidence type="ECO:0000256" key="6">
    <source>
        <dbReference type="ARBA" id="ARBA00023125"/>
    </source>
</evidence>
<evidence type="ECO:0000256" key="4">
    <source>
        <dbReference type="ARBA" id="ARBA00022553"/>
    </source>
</evidence>
<evidence type="ECO:0000256" key="5">
    <source>
        <dbReference type="ARBA" id="ARBA00022705"/>
    </source>
</evidence>
<dbReference type="OrthoDB" id="10265211at2759"/>
<dbReference type="GO" id="GO:0006270">
    <property type="term" value="P:DNA replication initiation"/>
    <property type="evidence" value="ECO:0007669"/>
    <property type="project" value="TreeGrafter"/>
</dbReference>
<evidence type="ECO:0000259" key="11">
    <source>
        <dbReference type="Pfam" id="PF18137"/>
    </source>
</evidence>
<dbReference type="GO" id="GO:0003688">
    <property type="term" value="F:DNA replication origin binding"/>
    <property type="evidence" value="ECO:0007669"/>
    <property type="project" value="TreeGrafter"/>
</dbReference>
<comment type="similarity">
    <text evidence="2">Belongs to the ORC3 family.</text>
</comment>
<evidence type="ECO:0000256" key="3">
    <source>
        <dbReference type="ARBA" id="ARBA00019085"/>
    </source>
</evidence>
<comment type="subunit">
    <text evidence="8">Component of ORC, a complex composed of at least 6 subunits: ORC1, ORC2, ORC3, ORC4, ORC5 and ORC6. ORC is regulated in a cell-cycle dependent manner. It is sequentially assembled at the exit from anaphase of mitosis and disassembled as cells enter S phase.</text>
</comment>
<dbReference type="STRING" id="4846.A0A367J3Z8"/>
<dbReference type="AlphaFoldDB" id="A0A367J3Z8"/>
<evidence type="ECO:0000256" key="7">
    <source>
        <dbReference type="ARBA" id="ARBA00023242"/>
    </source>
</evidence>
<keyword evidence="5" id="KW-0235">DNA replication</keyword>
<feature type="non-terminal residue" evidence="13">
    <location>
        <position position="1"/>
    </location>
</feature>
<feature type="domain" description="Origin recognition complex subunit 3 winged helix C-terminal" evidence="11">
    <location>
        <begin position="590"/>
        <end position="661"/>
    </location>
</feature>
<dbReference type="GO" id="GO:0005664">
    <property type="term" value="C:nuclear origin of replication recognition complex"/>
    <property type="evidence" value="ECO:0007669"/>
    <property type="project" value="InterPro"/>
</dbReference>
<dbReference type="GO" id="GO:0005656">
    <property type="term" value="C:nuclear pre-replicative complex"/>
    <property type="evidence" value="ECO:0007669"/>
    <property type="project" value="TreeGrafter"/>
</dbReference>
<dbReference type="PANTHER" id="PTHR12748:SF0">
    <property type="entry name" value="ORIGIN RECOGNITION COMPLEX SUBUNIT 3"/>
    <property type="match status" value="1"/>
</dbReference>
<protein>
    <recommendedName>
        <fullName evidence="3">Origin recognition complex subunit 3</fullName>
    </recommendedName>
</protein>
<dbReference type="InterPro" id="IPR045663">
    <property type="entry name" value="ORC3_ins"/>
</dbReference>
<comment type="caution">
    <text evidence="13">The sequence shown here is derived from an EMBL/GenBank/DDBJ whole genome shotgun (WGS) entry which is preliminary data.</text>
</comment>
<dbReference type="InterPro" id="IPR040855">
    <property type="entry name" value="ORC_WH_C"/>
</dbReference>
<gene>
    <name evidence="13" type="primary">ORC3_1</name>
    <name evidence="13" type="ORF">CU098_003845</name>
</gene>
<feature type="domain" description="Origin recognition complex subunit 3 insertion" evidence="12">
    <location>
        <begin position="345"/>
        <end position="577"/>
    </location>
</feature>